<dbReference type="Gene3D" id="3.40.30.10">
    <property type="entry name" value="Glutaredoxin"/>
    <property type="match status" value="1"/>
</dbReference>
<dbReference type="NCBIfam" id="TIGR01617">
    <property type="entry name" value="arsC_related"/>
    <property type="match status" value="1"/>
</dbReference>
<reference evidence="3" key="1">
    <citation type="journal article" date="2014" name="Int. J. Syst. Evol. Microbiol.">
        <title>Complete genome sequence of Corynebacterium casei LMG S-19264T (=DSM 44701T), isolated from a smear-ripened cheese.</title>
        <authorList>
            <consortium name="US DOE Joint Genome Institute (JGI-PGF)"/>
            <person name="Walter F."/>
            <person name="Albersmeier A."/>
            <person name="Kalinowski J."/>
            <person name="Ruckert C."/>
        </authorList>
    </citation>
    <scope>NUCLEOTIDE SEQUENCE</scope>
    <source>
        <strain evidence="3">CGMCC 1.15254</strain>
    </source>
</reference>
<dbReference type="RefSeq" id="WP_188666702.1">
    <property type="nucleotide sequence ID" value="NZ_BMHV01000030.1"/>
</dbReference>
<dbReference type="PANTHER" id="PTHR30041">
    <property type="entry name" value="ARSENATE REDUCTASE"/>
    <property type="match status" value="1"/>
</dbReference>
<dbReference type="CDD" id="cd03035">
    <property type="entry name" value="ArsC_Yffb"/>
    <property type="match status" value="1"/>
</dbReference>
<dbReference type="EMBL" id="BMHV01000030">
    <property type="protein sequence ID" value="GGF73859.1"/>
    <property type="molecule type" value="Genomic_DNA"/>
</dbReference>
<gene>
    <name evidence="3" type="ORF">GCM10011332_29890</name>
</gene>
<evidence type="ECO:0000256" key="2">
    <source>
        <dbReference type="PROSITE-ProRule" id="PRU01282"/>
    </source>
</evidence>
<evidence type="ECO:0008006" key="5">
    <source>
        <dbReference type="Google" id="ProtNLM"/>
    </source>
</evidence>
<dbReference type="SUPFAM" id="SSF52833">
    <property type="entry name" value="Thioredoxin-like"/>
    <property type="match status" value="1"/>
</dbReference>
<dbReference type="AlphaFoldDB" id="A0A917FEK9"/>
<evidence type="ECO:0000313" key="3">
    <source>
        <dbReference type="EMBL" id="GGF73859.1"/>
    </source>
</evidence>
<sequence length="116" mass="13529">MIKLVGLKNCDTCRKAKKWLENEGISFQFHDVRQDGLDQDDVTAWAAQLGWEVLLNKRGTTWRNLPEDQKKDVDEIKAIALILENPALMKRPIFVCENEILLGFKQEQINELQKYK</sequence>
<dbReference type="InterPro" id="IPR036249">
    <property type="entry name" value="Thioredoxin-like_sf"/>
</dbReference>
<dbReference type="PANTHER" id="PTHR30041:SF8">
    <property type="entry name" value="PROTEIN YFFB"/>
    <property type="match status" value="1"/>
</dbReference>
<keyword evidence="4" id="KW-1185">Reference proteome</keyword>
<dbReference type="PROSITE" id="PS51353">
    <property type="entry name" value="ARSC"/>
    <property type="match status" value="1"/>
</dbReference>
<evidence type="ECO:0000256" key="1">
    <source>
        <dbReference type="ARBA" id="ARBA00007198"/>
    </source>
</evidence>
<evidence type="ECO:0000313" key="4">
    <source>
        <dbReference type="Proteomes" id="UP000632498"/>
    </source>
</evidence>
<reference evidence="3" key="2">
    <citation type="submission" date="2020-09" db="EMBL/GenBank/DDBJ databases">
        <authorList>
            <person name="Sun Q."/>
            <person name="Zhou Y."/>
        </authorList>
    </citation>
    <scope>NUCLEOTIDE SEQUENCE</scope>
    <source>
        <strain evidence="3">CGMCC 1.15254</strain>
    </source>
</reference>
<accession>A0A917FEK9</accession>
<comment type="similarity">
    <text evidence="1 2">Belongs to the ArsC family.</text>
</comment>
<comment type="caution">
    <text evidence="3">The sequence shown here is derived from an EMBL/GenBank/DDBJ whole genome shotgun (WGS) entry which is preliminary data.</text>
</comment>
<dbReference type="NCBIfam" id="NF008107">
    <property type="entry name" value="PRK10853.1"/>
    <property type="match status" value="1"/>
</dbReference>
<proteinExistence type="inferred from homology"/>
<protein>
    <recommendedName>
        <fullName evidence="5">Arsenate reductase</fullName>
    </recommendedName>
</protein>
<dbReference type="Proteomes" id="UP000632498">
    <property type="component" value="Unassembled WGS sequence"/>
</dbReference>
<organism evidence="3 4">
    <name type="scientific">Terasakiella brassicae</name>
    <dbReference type="NCBI Taxonomy" id="1634917"/>
    <lineage>
        <taxon>Bacteria</taxon>
        <taxon>Pseudomonadati</taxon>
        <taxon>Pseudomonadota</taxon>
        <taxon>Alphaproteobacteria</taxon>
        <taxon>Rhodospirillales</taxon>
        <taxon>Terasakiellaceae</taxon>
        <taxon>Terasakiella</taxon>
    </lineage>
</organism>
<dbReference type="InterPro" id="IPR006660">
    <property type="entry name" value="Arsenate_reductase-like"/>
</dbReference>
<name>A0A917FEK9_9PROT</name>
<dbReference type="InterPro" id="IPR006504">
    <property type="entry name" value="Tscrpt_reg_Spx/MgsR"/>
</dbReference>
<dbReference type="Pfam" id="PF03960">
    <property type="entry name" value="ArsC"/>
    <property type="match status" value="1"/>
</dbReference>